<dbReference type="AlphaFoldDB" id="A0A1J4KGL0"/>
<feature type="compositionally biased region" description="Basic residues" evidence="2">
    <location>
        <begin position="1"/>
        <end position="14"/>
    </location>
</feature>
<evidence type="ECO:0000313" key="4">
    <source>
        <dbReference type="Proteomes" id="UP000179807"/>
    </source>
</evidence>
<dbReference type="Proteomes" id="UP000179807">
    <property type="component" value="Unassembled WGS sequence"/>
</dbReference>
<feature type="region of interest" description="Disordered" evidence="2">
    <location>
        <begin position="1"/>
        <end position="24"/>
    </location>
</feature>
<feature type="coiled-coil region" evidence="1">
    <location>
        <begin position="37"/>
        <end position="170"/>
    </location>
</feature>
<keyword evidence="1" id="KW-0175">Coiled coil</keyword>
<feature type="coiled-coil region" evidence="1">
    <location>
        <begin position="313"/>
        <end position="340"/>
    </location>
</feature>
<name>A0A1J4KGL0_9EUKA</name>
<comment type="caution">
    <text evidence="3">The sequence shown here is derived from an EMBL/GenBank/DDBJ whole genome shotgun (WGS) entry which is preliminary data.</text>
</comment>
<gene>
    <name evidence="3" type="ORF">TRFO_20122</name>
</gene>
<reference evidence="3" key="1">
    <citation type="submission" date="2016-10" db="EMBL/GenBank/DDBJ databases">
        <authorList>
            <person name="Benchimol M."/>
            <person name="Almeida L.G."/>
            <person name="Vasconcelos A.T."/>
            <person name="Perreira-Neves A."/>
            <person name="Rosa I.A."/>
            <person name="Tasca T."/>
            <person name="Bogo M.R."/>
            <person name="de Souza W."/>
        </authorList>
    </citation>
    <scope>NUCLEOTIDE SEQUENCE [LARGE SCALE GENOMIC DNA]</scope>
    <source>
        <strain evidence="3">K</strain>
    </source>
</reference>
<protein>
    <submittedName>
        <fullName evidence="3">Uncharacterized protein</fullName>
    </submittedName>
</protein>
<dbReference type="GeneID" id="94835914"/>
<proteinExistence type="predicted"/>
<dbReference type="VEuPathDB" id="TrichDB:TRFO_20122"/>
<evidence type="ECO:0000256" key="1">
    <source>
        <dbReference type="SAM" id="Coils"/>
    </source>
</evidence>
<dbReference type="EMBL" id="MLAK01000608">
    <property type="protein sequence ID" value="OHT10535.1"/>
    <property type="molecule type" value="Genomic_DNA"/>
</dbReference>
<dbReference type="RefSeq" id="XP_068363671.1">
    <property type="nucleotide sequence ID" value="XM_068501210.1"/>
</dbReference>
<accession>A0A1J4KGL0</accession>
<evidence type="ECO:0000256" key="2">
    <source>
        <dbReference type="SAM" id="MobiDB-lite"/>
    </source>
</evidence>
<organism evidence="3 4">
    <name type="scientific">Tritrichomonas foetus</name>
    <dbReference type="NCBI Taxonomy" id="1144522"/>
    <lineage>
        <taxon>Eukaryota</taxon>
        <taxon>Metamonada</taxon>
        <taxon>Parabasalia</taxon>
        <taxon>Tritrichomonadida</taxon>
        <taxon>Tritrichomonadidae</taxon>
        <taxon>Tritrichomonas</taxon>
    </lineage>
</organism>
<sequence length="342" mass="40600">MIKKVSKTSARKREKSTPAKAVDFDKNDDSLDCTDIIQKLEAENRILKNKFRDLEFELEEATIQNEILTKSLEKPVKSKQIEQQEFNIDELKQTVLDLTRQKNDEEARSKYSQYVVKEKEADIEFIRLEMSELQSINSSIDEQKSLERQLAEMESELKTNDDQLMILQNEENNAIENMKTRKGSMKNKINHNIKPPQNWEEERNEIQRRHQQIHHKYEKLEEKERETNDHFTALKSQFYYELGLDEKELKKAIYAEIEFNTNQTVMNLQNSIATEIEYNNILENELNEVRKSTSYIKKYREVCFQRGRNQYVLESSRKRLELLQEKLNEISSNISSTSNSTL</sequence>
<feature type="coiled-coil region" evidence="1">
    <location>
        <begin position="203"/>
        <end position="237"/>
    </location>
</feature>
<keyword evidence="4" id="KW-1185">Reference proteome</keyword>
<evidence type="ECO:0000313" key="3">
    <source>
        <dbReference type="EMBL" id="OHT10535.1"/>
    </source>
</evidence>